<evidence type="ECO:0000313" key="3">
    <source>
        <dbReference type="Proteomes" id="UP001151760"/>
    </source>
</evidence>
<feature type="compositionally biased region" description="Basic and acidic residues" evidence="1">
    <location>
        <begin position="283"/>
        <end position="297"/>
    </location>
</feature>
<evidence type="ECO:0000313" key="2">
    <source>
        <dbReference type="EMBL" id="GJS97478.1"/>
    </source>
</evidence>
<organism evidence="2 3">
    <name type="scientific">Tanacetum coccineum</name>
    <dbReference type="NCBI Taxonomy" id="301880"/>
    <lineage>
        <taxon>Eukaryota</taxon>
        <taxon>Viridiplantae</taxon>
        <taxon>Streptophyta</taxon>
        <taxon>Embryophyta</taxon>
        <taxon>Tracheophyta</taxon>
        <taxon>Spermatophyta</taxon>
        <taxon>Magnoliopsida</taxon>
        <taxon>eudicotyledons</taxon>
        <taxon>Gunneridae</taxon>
        <taxon>Pentapetalae</taxon>
        <taxon>asterids</taxon>
        <taxon>campanulids</taxon>
        <taxon>Asterales</taxon>
        <taxon>Asteraceae</taxon>
        <taxon>Asteroideae</taxon>
        <taxon>Anthemideae</taxon>
        <taxon>Anthemidinae</taxon>
        <taxon>Tanacetum</taxon>
    </lineage>
</organism>
<accession>A0ABQ5A8P4</accession>
<name>A0ABQ5A8P4_9ASTR</name>
<feature type="compositionally biased region" description="Basic residues" evidence="1">
    <location>
        <begin position="273"/>
        <end position="282"/>
    </location>
</feature>
<feature type="compositionally biased region" description="Acidic residues" evidence="1">
    <location>
        <begin position="530"/>
        <end position="544"/>
    </location>
</feature>
<reference evidence="2" key="1">
    <citation type="journal article" date="2022" name="Int. J. Mol. Sci.">
        <title>Draft Genome of Tanacetum Coccineum: Genomic Comparison of Closely Related Tanacetum-Family Plants.</title>
        <authorList>
            <person name="Yamashiro T."/>
            <person name="Shiraishi A."/>
            <person name="Nakayama K."/>
            <person name="Satake H."/>
        </authorList>
    </citation>
    <scope>NUCLEOTIDE SEQUENCE</scope>
</reference>
<feature type="compositionally biased region" description="Basic residues" evidence="1">
    <location>
        <begin position="502"/>
        <end position="513"/>
    </location>
</feature>
<feature type="compositionally biased region" description="Polar residues" evidence="1">
    <location>
        <begin position="388"/>
        <end position="398"/>
    </location>
</feature>
<protein>
    <submittedName>
        <fullName evidence="2">Uncharacterized protein</fullName>
    </submittedName>
</protein>
<dbReference type="EMBL" id="BQNB010011965">
    <property type="protein sequence ID" value="GJS97478.1"/>
    <property type="molecule type" value="Genomic_DNA"/>
</dbReference>
<gene>
    <name evidence="2" type="ORF">Tco_0804446</name>
</gene>
<feature type="region of interest" description="Disordered" evidence="1">
    <location>
        <begin position="502"/>
        <end position="544"/>
    </location>
</feature>
<dbReference type="Proteomes" id="UP001151760">
    <property type="component" value="Unassembled WGS sequence"/>
</dbReference>
<sequence>MSSPKFAEMYNMVAFLEKPVESDGFAEIIDFLKASSVHYALTVNPIIYISCIEQFWATTKVQTVNRVRQLQALVDKKRVIITKSSIRSDLHLDDARIFEELARMGYEKPSQKLTFYKAFFSPQWKYFIHTITQCLSAKSTAWNKFSSTMDSLIICLATNQKFNLSKYIFDAMVKHLDGGVKFLMYPRFLQVFINQQLGDMSHHKKIFVNPFHTKNFFANIKRAGKDFSRRITPLFDTMMVQASEEVDEDSDHLTDSDQIPIIDQPSTSSQPKQKQKTKRRQRKEAEVPQDETEHKESVPTPFNDLQPSGEDSMQLNDLMVLCTKLQAHVLDLEKAKRVESSEDQESLGDHEDASKQGRSNANIDADIEMPVEIKVDEKDEQSTKLDDSTASEAVTTASVEDSAAPTTIEEITLAQTLIQIKAAKPKVIAGERTQSEKKERVTDERKRKTIYELMEKRRKTFLLHSEHKKENRPLIRHIRGTQMLHILKHWWYTYKQLKGRASKRKTKVGRKRAGKEQEQESSKKQRMEEDKESDEVDEASEDDEVDKTIWKFQEILFNDKDATRNRQRILGGSLEDSKDKV</sequence>
<comment type="caution">
    <text evidence="2">The sequence shown here is derived from an EMBL/GenBank/DDBJ whole genome shotgun (WGS) entry which is preliminary data.</text>
</comment>
<evidence type="ECO:0000256" key="1">
    <source>
        <dbReference type="SAM" id="MobiDB-lite"/>
    </source>
</evidence>
<keyword evidence="3" id="KW-1185">Reference proteome</keyword>
<feature type="region of interest" description="Disordered" evidence="1">
    <location>
        <begin position="337"/>
        <end position="398"/>
    </location>
</feature>
<feature type="region of interest" description="Disordered" evidence="1">
    <location>
        <begin position="245"/>
        <end position="311"/>
    </location>
</feature>
<feature type="compositionally biased region" description="Basic and acidic residues" evidence="1">
    <location>
        <begin position="371"/>
        <end position="387"/>
    </location>
</feature>
<proteinExistence type="predicted"/>
<reference evidence="2" key="2">
    <citation type="submission" date="2022-01" db="EMBL/GenBank/DDBJ databases">
        <authorList>
            <person name="Yamashiro T."/>
            <person name="Shiraishi A."/>
            <person name="Satake H."/>
            <person name="Nakayama K."/>
        </authorList>
    </citation>
    <scope>NUCLEOTIDE SEQUENCE</scope>
</reference>
<feature type="compositionally biased region" description="Basic and acidic residues" evidence="1">
    <location>
        <begin position="514"/>
        <end position="529"/>
    </location>
</feature>